<reference evidence="6 7" key="1">
    <citation type="submission" date="2019-06" db="EMBL/GenBank/DDBJ databases">
        <authorList>
            <person name="Li F."/>
        </authorList>
    </citation>
    <scope>NUCLEOTIDE SEQUENCE [LARGE SCALE GENOMIC DNA]</scope>
    <source>
        <strain evidence="6 7">10F1D-1</strain>
    </source>
</reference>
<dbReference type="InterPro" id="IPR000485">
    <property type="entry name" value="AsnC-type_HTH_dom"/>
</dbReference>
<keyword evidence="1" id="KW-0805">Transcription regulation</keyword>
<name>A0A506XXB1_9MICO</name>
<feature type="domain" description="HTH asnC-type" evidence="5">
    <location>
        <begin position="182"/>
        <end position="221"/>
    </location>
</feature>
<dbReference type="Pfam" id="PF01037">
    <property type="entry name" value="AsnC_trans_reg"/>
    <property type="match status" value="1"/>
</dbReference>
<keyword evidence="2" id="KW-0238">DNA-binding</keyword>
<dbReference type="GO" id="GO:0005829">
    <property type="term" value="C:cytosol"/>
    <property type="evidence" value="ECO:0007669"/>
    <property type="project" value="TreeGrafter"/>
</dbReference>
<feature type="domain" description="Transcription regulator AsnC/Lrp ligand binding" evidence="4">
    <location>
        <begin position="95"/>
        <end position="161"/>
    </location>
</feature>
<comment type="caution">
    <text evidence="6">The sequence shown here is derived from an EMBL/GenBank/DDBJ whole genome shotgun (WGS) entry which is preliminary data.</text>
</comment>
<proteinExistence type="predicted"/>
<dbReference type="OrthoDB" id="3526090at2"/>
<dbReference type="SMART" id="SM00344">
    <property type="entry name" value="HTH_ASNC"/>
    <property type="match status" value="1"/>
</dbReference>
<evidence type="ECO:0000313" key="7">
    <source>
        <dbReference type="Proteomes" id="UP000316252"/>
    </source>
</evidence>
<dbReference type="GO" id="GO:0043565">
    <property type="term" value="F:sequence-specific DNA binding"/>
    <property type="evidence" value="ECO:0007669"/>
    <property type="project" value="InterPro"/>
</dbReference>
<evidence type="ECO:0000256" key="2">
    <source>
        <dbReference type="ARBA" id="ARBA00023125"/>
    </source>
</evidence>
<dbReference type="Proteomes" id="UP000316252">
    <property type="component" value="Unassembled WGS sequence"/>
</dbReference>
<dbReference type="SUPFAM" id="SSF46785">
    <property type="entry name" value="Winged helix' DNA-binding domain"/>
    <property type="match status" value="1"/>
</dbReference>
<dbReference type="InterPro" id="IPR019885">
    <property type="entry name" value="Tscrpt_reg_HTH_AsnC-type_CS"/>
</dbReference>
<evidence type="ECO:0000313" key="6">
    <source>
        <dbReference type="EMBL" id="TPW74060.1"/>
    </source>
</evidence>
<dbReference type="InterPro" id="IPR019887">
    <property type="entry name" value="Tscrpt_reg_AsnC/Lrp_C"/>
</dbReference>
<evidence type="ECO:0000259" key="4">
    <source>
        <dbReference type="Pfam" id="PF01037"/>
    </source>
</evidence>
<evidence type="ECO:0000256" key="1">
    <source>
        <dbReference type="ARBA" id="ARBA00023015"/>
    </source>
</evidence>
<dbReference type="Gene3D" id="3.30.70.920">
    <property type="match status" value="1"/>
</dbReference>
<evidence type="ECO:0000256" key="3">
    <source>
        <dbReference type="ARBA" id="ARBA00023163"/>
    </source>
</evidence>
<dbReference type="EMBL" id="VHQG01000005">
    <property type="protein sequence ID" value="TPW74060.1"/>
    <property type="molecule type" value="Genomic_DNA"/>
</dbReference>
<dbReference type="SUPFAM" id="SSF54909">
    <property type="entry name" value="Dimeric alpha+beta barrel"/>
    <property type="match status" value="1"/>
</dbReference>
<organism evidence="6 7">
    <name type="scientific">Schumannella soli</name>
    <dbReference type="NCBI Taxonomy" id="2590779"/>
    <lineage>
        <taxon>Bacteria</taxon>
        <taxon>Bacillati</taxon>
        <taxon>Actinomycetota</taxon>
        <taxon>Actinomycetes</taxon>
        <taxon>Micrococcales</taxon>
        <taxon>Microbacteriaceae</taxon>
        <taxon>Schumannella</taxon>
    </lineage>
</organism>
<keyword evidence="3" id="KW-0804">Transcription</keyword>
<dbReference type="PANTHER" id="PTHR30154:SF34">
    <property type="entry name" value="TRANSCRIPTIONAL REGULATOR AZLB"/>
    <property type="match status" value="1"/>
</dbReference>
<dbReference type="GO" id="GO:0043200">
    <property type="term" value="P:response to amino acid"/>
    <property type="evidence" value="ECO:0007669"/>
    <property type="project" value="TreeGrafter"/>
</dbReference>
<dbReference type="InterPro" id="IPR036388">
    <property type="entry name" value="WH-like_DNA-bd_sf"/>
</dbReference>
<dbReference type="InterPro" id="IPR036390">
    <property type="entry name" value="WH_DNA-bd_sf"/>
</dbReference>
<dbReference type="Pfam" id="PF13404">
    <property type="entry name" value="HTH_AsnC-type"/>
    <property type="match status" value="1"/>
</dbReference>
<protein>
    <submittedName>
        <fullName evidence="6">Lrp/AsnC family transcriptional regulator</fullName>
    </submittedName>
</protein>
<evidence type="ECO:0000259" key="5">
    <source>
        <dbReference type="Pfam" id="PF13404"/>
    </source>
</evidence>
<dbReference type="AlphaFoldDB" id="A0A506XXB1"/>
<accession>A0A506XXB1</accession>
<keyword evidence="7" id="KW-1185">Reference proteome</keyword>
<sequence length="334" mass="35406">MRSTLGTLNVVSGDEQQAFRTPGAAETDSTTISDARLIAMLRRAPRAGAVELARATGMTRASAAARLSRLLGSGTVRVVAGPHPALTGETALGHVSVTTEGSPRAVAERIARIPSANFVSLVGGDPGVVAELRQSDLAALHDDLALVRELPGVVQTETSVYTDVVIDALLPSRSAALTHQPDAVDRLLIRELRRDGRASFVRLGAVADLSPAAARQRCLRLLEGNAIRIGVLTDRTSGDRRLSAGFGLSTRGADGDLLDALAREAGIEFLSRALGRFDVIGTVADDDSGRLHAALDRILSHPAVRRGRTWVHLALLRETYEEALREPEKPAPLV</sequence>
<dbReference type="PANTHER" id="PTHR30154">
    <property type="entry name" value="LEUCINE-RESPONSIVE REGULATORY PROTEIN"/>
    <property type="match status" value="1"/>
</dbReference>
<dbReference type="InterPro" id="IPR019888">
    <property type="entry name" value="Tscrpt_reg_AsnC-like"/>
</dbReference>
<gene>
    <name evidence="6" type="ORF">FJ657_15545</name>
</gene>
<dbReference type="PROSITE" id="PS00519">
    <property type="entry name" value="HTH_ASNC_1"/>
    <property type="match status" value="1"/>
</dbReference>
<dbReference type="InterPro" id="IPR011008">
    <property type="entry name" value="Dimeric_a/b-barrel"/>
</dbReference>
<dbReference type="Gene3D" id="1.10.10.10">
    <property type="entry name" value="Winged helix-like DNA-binding domain superfamily/Winged helix DNA-binding domain"/>
    <property type="match status" value="2"/>
</dbReference>